<organism evidence="2 3">
    <name type="scientific">Faecalicatena orotica</name>
    <dbReference type="NCBI Taxonomy" id="1544"/>
    <lineage>
        <taxon>Bacteria</taxon>
        <taxon>Bacillati</taxon>
        <taxon>Bacillota</taxon>
        <taxon>Clostridia</taxon>
        <taxon>Lachnospirales</taxon>
        <taxon>Lachnospiraceae</taxon>
        <taxon>Faecalicatena</taxon>
    </lineage>
</organism>
<reference evidence="2 3" key="1">
    <citation type="submission" date="2018-05" db="EMBL/GenBank/DDBJ databases">
        <title>The Hungate 1000. A catalogue of reference genomes from the rumen microbiome.</title>
        <authorList>
            <person name="Kelly W."/>
        </authorList>
    </citation>
    <scope>NUCLEOTIDE SEQUENCE [LARGE SCALE GENOMIC DNA]</scope>
    <source>
        <strain evidence="2 3">NLAE-zl-C242</strain>
    </source>
</reference>
<evidence type="ECO:0000259" key="1">
    <source>
        <dbReference type="Pfam" id="PF06114"/>
    </source>
</evidence>
<comment type="caution">
    <text evidence="2">The sequence shown here is derived from an EMBL/GenBank/DDBJ whole genome shotgun (WGS) entry which is preliminary data.</text>
</comment>
<dbReference type="EMBL" id="QGDL01000010">
    <property type="protein sequence ID" value="PWJ27947.1"/>
    <property type="molecule type" value="Genomic_DNA"/>
</dbReference>
<dbReference type="InterPro" id="IPR010359">
    <property type="entry name" value="IrrE_HExxH"/>
</dbReference>
<proteinExistence type="predicted"/>
<dbReference type="InterPro" id="IPR052345">
    <property type="entry name" value="Rad_response_metalloprotease"/>
</dbReference>
<dbReference type="RefSeq" id="WP_109732306.1">
    <property type="nucleotide sequence ID" value="NZ_QGDL01000010.1"/>
</dbReference>
<accession>A0A2Y9C5U8</accession>
<dbReference type="Gene3D" id="1.10.10.2910">
    <property type="match status" value="1"/>
</dbReference>
<dbReference type="PANTHER" id="PTHR43236">
    <property type="entry name" value="ANTITOXIN HIGA1"/>
    <property type="match status" value="1"/>
</dbReference>
<feature type="domain" description="IrrE N-terminal-like" evidence="1">
    <location>
        <begin position="63"/>
        <end position="121"/>
    </location>
</feature>
<evidence type="ECO:0000313" key="3">
    <source>
        <dbReference type="Proteomes" id="UP000245845"/>
    </source>
</evidence>
<protein>
    <submittedName>
        <fullName evidence="2">Uncharacterized protein DUF955</fullName>
    </submittedName>
</protein>
<dbReference type="Proteomes" id="UP000245845">
    <property type="component" value="Unassembled WGS sequence"/>
</dbReference>
<name>A0A2Y9C5U8_9FIRM</name>
<dbReference type="Pfam" id="PF06114">
    <property type="entry name" value="Peptidase_M78"/>
    <property type="match status" value="1"/>
</dbReference>
<dbReference type="AlphaFoldDB" id="A0A2Y9C5U8"/>
<sequence length="242" mass="28390">MDITEIIKATIKVYKECHVTSFPIDCMALLEHYGYRIFTYDELWKKNQKLYDICLACSEDAFRDGINKIIAYNSHNPNGRIRFSLMHELGHHIMGHVGESDLNEQEANAFASHILAPRMAIYYSKCKDPESVSKVFEISNDAATIAFDDYHRWHKHVIKYKMTYLDKFMYAQFYDADQDAFVWSIKECDFCGATLYNSHSDHCAHCMVPEPVVHYHYHDPPLHNIDMGLFRHLENKWLYGDC</sequence>
<gene>
    <name evidence="2" type="ORF">A8806_110122</name>
</gene>
<keyword evidence="3" id="KW-1185">Reference proteome</keyword>
<dbReference type="PANTHER" id="PTHR43236:SF1">
    <property type="entry name" value="BLL7220 PROTEIN"/>
    <property type="match status" value="1"/>
</dbReference>
<dbReference type="OrthoDB" id="9816277at2"/>
<evidence type="ECO:0000313" key="2">
    <source>
        <dbReference type="EMBL" id="PWJ27947.1"/>
    </source>
</evidence>